<protein>
    <submittedName>
        <fullName evidence="1">Uncharacterized protein</fullName>
    </submittedName>
</protein>
<proteinExistence type="predicted"/>
<reference evidence="1 2" key="1">
    <citation type="journal article" date="2016" name="Sci. Rep.">
        <title>Metabolic traits of an uncultured archaeal lineage -MSBL1- from brine pools of the Red Sea.</title>
        <authorList>
            <person name="Mwirichia R."/>
            <person name="Alam I."/>
            <person name="Rashid M."/>
            <person name="Vinu M."/>
            <person name="Ba-Alawi W."/>
            <person name="Anthony Kamau A."/>
            <person name="Kamanda Ngugi D."/>
            <person name="Goker M."/>
            <person name="Klenk H.P."/>
            <person name="Bajic V."/>
            <person name="Stingl U."/>
        </authorList>
    </citation>
    <scope>NUCLEOTIDE SEQUENCE [LARGE SCALE GENOMIC DNA]</scope>
    <source>
        <strain evidence="1">SCGC-AAA382A20</strain>
    </source>
</reference>
<evidence type="ECO:0000313" key="1">
    <source>
        <dbReference type="EMBL" id="KXB07755.1"/>
    </source>
</evidence>
<dbReference type="EMBL" id="LHYE01000001">
    <property type="protein sequence ID" value="KXB07755.1"/>
    <property type="molecule type" value="Genomic_DNA"/>
</dbReference>
<dbReference type="AlphaFoldDB" id="A0A133VMR9"/>
<accession>A0A133VMR9</accession>
<gene>
    <name evidence="1" type="ORF">AKJ51_00130</name>
</gene>
<keyword evidence="2" id="KW-1185">Reference proteome</keyword>
<organism evidence="1 2">
    <name type="scientific">candidate division MSBL1 archaeon SCGC-AAA382A20</name>
    <dbReference type="NCBI Taxonomy" id="1698280"/>
    <lineage>
        <taxon>Archaea</taxon>
        <taxon>Methanobacteriati</taxon>
        <taxon>Methanobacteriota</taxon>
        <taxon>candidate division MSBL1</taxon>
    </lineage>
</organism>
<name>A0A133VMR9_9EURY</name>
<sequence length="168" mass="19456">MIENKWFCEPDDERESWCFLVPELNTEREECRITGLEVGYGNPKKMVRKLEKTDCKEEEILEKLLGEICYCRKRGIPIITAAKKEILTLRTRLLLGKEKTSLQKVELLNIEQLLKEHFLVSKLSSNLSKLAEKLGIGKESSGRVDLLREIYLRIGTLLPENKLPKVIE</sequence>
<evidence type="ECO:0000313" key="2">
    <source>
        <dbReference type="Proteomes" id="UP000070263"/>
    </source>
</evidence>
<dbReference type="Proteomes" id="UP000070263">
    <property type="component" value="Unassembled WGS sequence"/>
</dbReference>
<comment type="caution">
    <text evidence="1">The sequence shown here is derived from an EMBL/GenBank/DDBJ whole genome shotgun (WGS) entry which is preliminary data.</text>
</comment>